<evidence type="ECO:0000313" key="2">
    <source>
        <dbReference type="EMBL" id="MBM7705020.1"/>
    </source>
</evidence>
<dbReference type="PANTHER" id="PTHR37507">
    <property type="entry name" value="SPORULATION PROTEIN YDCC"/>
    <property type="match status" value="1"/>
</dbReference>
<name>A0ABS2R007_9BACI</name>
<proteinExistence type="predicted"/>
<keyword evidence="1" id="KW-0732">Signal</keyword>
<dbReference type="InterPro" id="IPR029046">
    <property type="entry name" value="LolA/LolB/LppX"/>
</dbReference>
<keyword evidence="3" id="KW-1185">Reference proteome</keyword>
<sequence length="336" mass="38106">MQKRLVGFLVCLVFVFMLAACGEKSQQDVMNSLDEKVEEMTGYKANAKMTLNTGKDSQVYDVEIWHSKPMYYRVNLKNATKEQSQMILRNDEGVFVLTPALNKSFRFQSDWPQNSSQAYLYESLVRDIMEDQEAEFTSNEKSYVFKTKTNYQNSAMLPKQSITLNKKDLTPQNVKIMDTDENVLIEVEFSDVQMNAKFDEGAFDTKRNMTGAKMEVPTVAPSNAQPFEIMYPEEIPDGSVIAEEKKIKTENGERIVIMYEGEKPFTVVQEKSRVAQASTSTSVSGELVDLGFTIGALTDKTLSWSFDGVDFMVSSNDLTESEFMMVARSIQSQMIK</sequence>
<dbReference type="RefSeq" id="WP_205189005.1">
    <property type="nucleotide sequence ID" value="NZ_JAFBFC010000012.1"/>
</dbReference>
<gene>
    <name evidence="2" type="ORF">JOC83_003906</name>
</gene>
<evidence type="ECO:0000313" key="3">
    <source>
        <dbReference type="Proteomes" id="UP000809829"/>
    </source>
</evidence>
<comment type="caution">
    <text evidence="2">The sequence shown here is derived from an EMBL/GenBank/DDBJ whole genome shotgun (WGS) entry which is preliminary data.</text>
</comment>
<keyword evidence="2" id="KW-0449">Lipoprotein</keyword>
<dbReference type="PROSITE" id="PS51257">
    <property type="entry name" value="PROKAR_LIPOPROTEIN"/>
    <property type="match status" value="1"/>
</dbReference>
<feature type="chain" id="PRO_5047526061" evidence="1">
    <location>
        <begin position="20"/>
        <end position="336"/>
    </location>
</feature>
<dbReference type="EMBL" id="JAFBFC010000012">
    <property type="protein sequence ID" value="MBM7705020.1"/>
    <property type="molecule type" value="Genomic_DNA"/>
</dbReference>
<dbReference type="InterPro" id="IPR052944">
    <property type="entry name" value="Sporulation_related"/>
</dbReference>
<dbReference type="PANTHER" id="PTHR37507:SF2">
    <property type="entry name" value="SPORULATION PROTEIN YDCC"/>
    <property type="match status" value="1"/>
</dbReference>
<reference evidence="2 3" key="1">
    <citation type="submission" date="2021-01" db="EMBL/GenBank/DDBJ databases">
        <title>Genomic Encyclopedia of Type Strains, Phase IV (KMG-IV): sequencing the most valuable type-strain genomes for metagenomic binning, comparative biology and taxonomic classification.</title>
        <authorList>
            <person name="Goeker M."/>
        </authorList>
    </citation>
    <scope>NUCLEOTIDE SEQUENCE [LARGE SCALE GENOMIC DNA]</scope>
    <source>
        <strain evidence="2 3">DSM 104297</strain>
    </source>
</reference>
<organism evidence="2 3">
    <name type="scientific">Priestia iocasae</name>
    <dbReference type="NCBI Taxonomy" id="2291674"/>
    <lineage>
        <taxon>Bacteria</taxon>
        <taxon>Bacillati</taxon>
        <taxon>Bacillota</taxon>
        <taxon>Bacilli</taxon>
        <taxon>Bacillales</taxon>
        <taxon>Bacillaceae</taxon>
        <taxon>Priestia</taxon>
    </lineage>
</organism>
<feature type="signal peptide" evidence="1">
    <location>
        <begin position="1"/>
        <end position="19"/>
    </location>
</feature>
<dbReference type="Gene3D" id="2.50.20.10">
    <property type="entry name" value="Lipoprotein localisation LolA/LolB/LppX"/>
    <property type="match status" value="1"/>
</dbReference>
<protein>
    <submittedName>
        <fullName evidence="2">Outer membrane lipoprotein-sorting protein</fullName>
    </submittedName>
</protein>
<accession>A0ABS2R007</accession>
<evidence type="ECO:0000256" key="1">
    <source>
        <dbReference type="SAM" id="SignalP"/>
    </source>
</evidence>
<dbReference type="SUPFAM" id="SSF89392">
    <property type="entry name" value="Prokaryotic lipoproteins and lipoprotein localization factors"/>
    <property type="match status" value="1"/>
</dbReference>
<dbReference type="Proteomes" id="UP000809829">
    <property type="component" value="Unassembled WGS sequence"/>
</dbReference>